<dbReference type="InterPro" id="IPR019734">
    <property type="entry name" value="TPR_rpt"/>
</dbReference>
<gene>
    <name evidence="2" type="ORF">CEP54_014315</name>
</gene>
<keyword evidence="3" id="KW-1185">Reference proteome</keyword>
<evidence type="ECO:0000313" key="3">
    <source>
        <dbReference type="Proteomes" id="UP000288168"/>
    </source>
</evidence>
<comment type="caution">
    <text evidence="2">The sequence shown here is derived from an EMBL/GenBank/DDBJ whole genome shotgun (WGS) entry which is preliminary data.</text>
</comment>
<dbReference type="SMART" id="SM00028">
    <property type="entry name" value="TPR"/>
    <property type="match status" value="4"/>
</dbReference>
<dbReference type="InterPro" id="IPR056681">
    <property type="entry name" value="DUF7779"/>
</dbReference>
<dbReference type="Pfam" id="PF13181">
    <property type="entry name" value="TPR_8"/>
    <property type="match status" value="1"/>
</dbReference>
<sequence length="586" mass="66537">MFGPADDGIEIPPFFNESGTKFLLHLLRMDVIQDLSTSEVQSAHELAQQVDGHAQAISVMAGLIQRRSWGIQEFLSIYEKNREYIHVKGRDNALSTIWKLSFESLTRECATLLGILAYISPDSIPQELFTTADPDSLPQRLRCCHDELDFHETVEPLLTQALVQRDKEEKTYAVHRLVQIQYRYHLTQQGRQEAFNQAVKLLFEGFGSGAGQLYDRWTHCQMYIQQIVSLKNNYKKEMSGADRLHPTLQFCSLLARSSRYLVEIADYVELEDLLSVALGALEELPRSETKQRINDLATIVGATGLLWGHRGFFGRAIPFVRRANKLQSEREDKNWNSLSWSEVNLGNVLASAGEYDEALEWELKAEETRKRGDKNDVIKSNSVVQQNIGRCYTFLDQFDKAASRLQSAASEFKDSKNWAMLAFTLFVQGTLERRQGNLEASKEAYTEAQQVWILGGKLKTHHFNGACMYKLGCISMDLGDKDKAMEHLRAALVVAKLKEEVMAGDYARVLHKLSVLLNTLVGSEVESAEMAAKALRIQREMTRDNSINFKEEGRGARSALATEMGDLGLDDSDEKRYDELVYILWR</sequence>
<protein>
    <recommendedName>
        <fullName evidence="1">DUF7779 domain-containing protein</fullName>
    </recommendedName>
</protein>
<evidence type="ECO:0000259" key="1">
    <source>
        <dbReference type="Pfam" id="PF25000"/>
    </source>
</evidence>
<organism evidence="2 3">
    <name type="scientific">Fusarium duplospermum</name>
    <dbReference type="NCBI Taxonomy" id="1325734"/>
    <lineage>
        <taxon>Eukaryota</taxon>
        <taxon>Fungi</taxon>
        <taxon>Dikarya</taxon>
        <taxon>Ascomycota</taxon>
        <taxon>Pezizomycotina</taxon>
        <taxon>Sordariomycetes</taxon>
        <taxon>Hypocreomycetidae</taxon>
        <taxon>Hypocreales</taxon>
        <taxon>Nectriaceae</taxon>
        <taxon>Fusarium</taxon>
        <taxon>Fusarium solani species complex</taxon>
    </lineage>
</organism>
<dbReference type="AlphaFoldDB" id="A0A428NX61"/>
<reference evidence="2 3" key="1">
    <citation type="submission" date="2017-06" db="EMBL/GenBank/DDBJ databases">
        <title>Comparative genomic analysis of Ambrosia Fusariam Clade fungi.</title>
        <authorList>
            <person name="Stajich J.E."/>
            <person name="Carrillo J."/>
            <person name="Kijimoto T."/>
            <person name="Eskalen A."/>
            <person name="O'Donnell K."/>
            <person name="Kasson M."/>
        </authorList>
    </citation>
    <scope>NUCLEOTIDE SEQUENCE [LARGE SCALE GENOMIC DNA]</scope>
    <source>
        <strain evidence="2 3">NRRL62584</strain>
    </source>
</reference>
<dbReference type="EMBL" id="NKCI01000266">
    <property type="protein sequence ID" value="RSL45339.1"/>
    <property type="molecule type" value="Genomic_DNA"/>
</dbReference>
<dbReference type="InterPro" id="IPR011990">
    <property type="entry name" value="TPR-like_helical_dom_sf"/>
</dbReference>
<name>A0A428NX61_9HYPO</name>
<evidence type="ECO:0000313" key="2">
    <source>
        <dbReference type="EMBL" id="RSL45339.1"/>
    </source>
</evidence>
<dbReference type="OrthoDB" id="5104449at2759"/>
<dbReference type="STRING" id="1325734.A0A428NX61"/>
<dbReference type="Pfam" id="PF25000">
    <property type="entry name" value="DUF7779"/>
    <property type="match status" value="1"/>
</dbReference>
<dbReference type="Gene3D" id="1.25.40.10">
    <property type="entry name" value="Tetratricopeptide repeat domain"/>
    <property type="match status" value="2"/>
</dbReference>
<feature type="domain" description="DUF7779" evidence="1">
    <location>
        <begin position="101"/>
        <end position="189"/>
    </location>
</feature>
<dbReference type="SUPFAM" id="SSF48452">
    <property type="entry name" value="TPR-like"/>
    <property type="match status" value="1"/>
</dbReference>
<accession>A0A428NX61</accession>
<dbReference type="Proteomes" id="UP000288168">
    <property type="component" value="Unassembled WGS sequence"/>
</dbReference>
<proteinExistence type="predicted"/>